<dbReference type="Proteomes" id="UP001208570">
    <property type="component" value="Unassembled WGS sequence"/>
</dbReference>
<name>A0AAD9J3W6_9ANNE</name>
<keyword evidence="2" id="KW-1185">Reference proteome</keyword>
<protein>
    <submittedName>
        <fullName evidence="1">Uncharacterized protein</fullName>
    </submittedName>
</protein>
<sequence>MDDFSGRDLPPEDCLLEQDASQVEVYSWKDITAEFTDACEQLDLGELLHDSRFCPNQISYNSMVYY</sequence>
<proteinExistence type="predicted"/>
<dbReference type="AlphaFoldDB" id="A0AAD9J3W6"/>
<organism evidence="1 2">
    <name type="scientific">Paralvinella palmiformis</name>
    <dbReference type="NCBI Taxonomy" id="53620"/>
    <lineage>
        <taxon>Eukaryota</taxon>
        <taxon>Metazoa</taxon>
        <taxon>Spiralia</taxon>
        <taxon>Lophotrochozoa</taxon>
        <taxon>Annelida</taxon>
        <taxon>Polychaeta</taxon>
        <taxon>Sedentaria</taxon>
        <taxon>Canalipalpata</taxon>
        <taxon>Terebellida</taxon>
        <taxon>Terebelliformia</taxon>
        <taxon>Alvinellidae</taxon>
        <taxon>Paralvinella</taxon>
    </lineage>
</organism>
<evidence type="ECO:0000313" key="1">
    <source>
        <dbReference type="EMBL" id="KAK2146191.1"/>
    </source>
</evidence>
<dbReference type="EMBL" id="JAODUP010000625">
    <property type="protein sequence ID" value="KAK2146191.1"/>
    <property type="molecule type" value="Genomic_DNA"/>
</dbReference>
<comment type="caution">
    <text evidence="1">The sequence shown here is derived from an EMBL/GenBank/DDBJ whole genome shotgun (WGS) entry which is preliminary data.</text>
</comment>
<evidence type="ECO:0000313" key="2">
    <source>
        <dbReference type="Proteomes" id="UP001208570"/>
    </source>
</evidence>
<reference evidence="1" key="1">
    <citation type="journal article" date="2023" name="Mol. Biol. Evol.">
        <title>Third-Generation Sequencing Reveals the Adaptive Role of the Epigenome in Three Deep-Sea Polychaetes.</title>
        <authorList>
            <person name="Perez M."/>
            <person name="Aroh O."/>
            <person name="Sun Y."/>
            <person name="Lan Y."/>
            <person name="Juniper S.K."/>
            <person name="Young C.R."/>
            <person name="Angers B."/>
            <person name="Qian P.Y."/>
        </authorList>
    </citation>
    <scope>NUCLEOTIDE SEQUENCE</scope>
    <source>
        <strain evidence="1">P08H-3</strain>
    </source>
</reference>
<gene>
    <name evidence="1" type="ORF">LSH36_625g00026</name>
</gene>
<accession>A0AAD9J3W6</accession>